<gene>
    <name evidence="2" type="ORF">ACFOGP_15430</name>
</gene>
<reference evidence="3" key="1">
    <citation type="journal article" date="2019" name="Int. J. Syst. Evol. Microbiol.">
        <title>The Global Catalogue of Microorganisms (GCM) 10K type strain sequencing project: providing services to taxonomists for standard genome sequencing and annotation.</title>
        <authorList>
            <consortium name="The Broad Institute Genomics Platform"/>
            <consortium name="The Broad Institute Genome Sequencing Center for Infectious Disease"/>
            <person name="Wu L."/>
            <person name="Ma J."/>
        </authorList>
    </citation>
    <scope>NUCLEOTIDE SEQUENCE [LARGE SCALE GENOMIC DNA]</scope>
    <source>
        <strain evidence="3">KCTC 52366</strain>
    </source>
</reference>
<dbReference type="PANTHER" id="PTHR11365:SF23">
    <property type="entry name" value="HYPOTHETICAL 5-OXOPROLINASE (EUROFUNG)-RELATED"/>
    <property type="match status" value="1"/>
</dbReference>
<dbReference type="Pfam" id="PF02538">
    <property type="entry name" value="Hydantoinase_B"/>
    <property type="match status" value="1"/>
</dbReference>
<dbReference type="InterPro" id="IPR045079">
    <property type="entry name" value="Oxoprolinase-like"/>
</dbReference>
<dbReference type="EMBL" id="JBHRTB010000010">
    <property type="protein sequence ID" value="MFC3144111.1"/>
    <property type="molecule type" value="Genomic_DNA"/>
</dbReference>
<sequence length="520" mass="52737">MTPQQRNLQLRLDGLAQTMQETLMRTSVSPVVREGADCASALFTHDGELLAMSNAIPLLLGALPGIVTAVTAAFPVDTMAKGDLFLTNDPFGGGTHLPDIALLMPVFDGDRVIALATSLLHHQDIGGMRAGSVPPDATEIYQEGLRLPPIHAGTGGRLTAATTALIRAASRVPDVVLGDLDAQAAAGRQAARGLQRIAAEMGTDGFLDAVAGLLDAGEAAVVTRLAALPVTHATGADGLDPNPGHGPAEVHLSLTVAKGRLHADFTGSSPQVKAPINCVASGPLSAVFYALLTLLGPDAPRNGGILRRLDLTLPHASVVNAALPAAVNARTNMVRSITSAVLQALGQLAPDGLPAANCGMAYVIAFSGRHPDGAPFLATEIVAGGAGGGPDRPGAPGISTDVGNARNTPAEALEAVLPVRLVRAERRRGSGGAGKYPGGDGILRDYQALADGISVSIRGERFARVPDGAFGGGAPRPAAARVVRANGSVEELPARSAVVLNTGDRLEVESAGGAGYGAAD</sequence>
<evidence type="ECO:0000313" key="3">
    <source>
        <dbReference type="Proteomes" id="UP001595632"/>
    </source>
</evidence>
<comment type="caution">
    <text evidence="2">The sequence shown here is derived from an EMBL/GenBank/DDBJ whole genome shotgun (WGS) entry which is preliminary data.</text>
</comment>
<accession>A0ABV7GUT2</accession>
<name>A0ABV7GUT2_9RHOB</name>
<evidence type="ECO:0000313" key="2">
    <source>
        <dbReference type="EMBL" id="MFC3144111.1"/>
    </source>
</evidence>
<dbReference type="PANTHER" id="PTHR11365">
    <property type="entry name" value="5-OXOPROLINASE RELATED"/>
    <property type="match status" value="1"/>
</dbReference>
<dbReference type="RefSeq" id="WP_275631372.1">
    <property type="nucleotide sequence ID" value="NZ_JARGYD010000001.1"/>
</dbReference>
<evidence type="ECO:0000259" key="1">
    <source>
        <dbReference type="Pfam" id="PF02538"/>
    </source>
</evidence>
<protein>
    <submittedName>
        <fullName evidence="2">Hydantoinase B/oxoprolinase family protein</fullName>
    </submittedName>
</protein>
<dbReference type="Proteomes" id="UP001595632">
    <property type="component" value="Unassembled WGS sequence"/>
</dbReference>
<feature type="domain" description="Hydantoinase B/oxoprolinase" evidence="1">
    <location>
        <begin position="11"/>
        <end position="518"/>
    </location>
</feature>
<keyword evidence="3" id="KW-1185">Reference proteome</keyword>
<dbReference type="InterPro" id="IPR003692">
    <property type="entry name" value="Hydantoinase_B"/>
</dbReference>
<organism evidence="2 3">
    <name type="scientific">Psychromarinibacter halotolerans</name>
    <dbReference type="NCBI Taxonomy" id="1775175"/>
    <lineage>
        <taxon>Bacteria</taxon>
        <taxon>Pseudomonadati</taxon>
        <taxon>Pseudomonadota</taxon>
        <taxon>Alphaproteobacteria</taxon>
        <taxon>Rhodobacterales</taxon>
        <taxon>Paracoccaceae</taxon>
        <taxon>Psychromarinibacter</taxon>
    </lineage>
</organism>
<proteinExistence type="predicted"/>